<dbReference type="InterPro" id="IPR027417">
    <property type="entry name" value="P-loop_NTPase"/>
</dbReference>
<dbReference type="EC" id="5.6.2.4" evidence="3"/>
<dbReference type="PANTHER" id="PTHR13710">
    <property type="entry name" value="DNA HELICASE RECQ FAMILY MEMBER"/>
    <property type="match status" value="1"/>
</dbReference>
<evidence type="ECO:0000256" key="2">
    <source>
        <dbReference type="ARBA" id="ARBA00034617"/>
    </source>
</evidence>
<comment type="similarity">
    <text evidence="1">Belongs to the helicase family. RecQ subfamily.</text>
</comment>
<accession>A0A9W9MGI7</accession>
<reference evidence="5" key="1">
    <citation type="submission" date="2022-11" db="EMBL/GenBank/DDBJ databases">
        <authorList>
            <person name="Petersen C."/>
        </authorList>
    </citation>
    <scope>NUCLEOTIDE SEQUENCE</scope>
    <source>
        <strain evidence="5">IBT 16849</strain>
    </source>
</reference>
<dbReference type="EMBL" id="JAPQKP010000003">
    <property type="protein sequence ID" value="KAJ5200874.1"/>
    <property type="molecule type" value="Genomic_DNA"/>
</dbReference>
<organism evidence="5 6">
    <name type="scientific">Penicillium cf. griseofulvum</name>
    <dbReference type="NCBI Taxonomy" id="2972120"/>
    <lineage>
        <taxon>Eukaryota</taxon>
        <taxon>Fungi</taxon>
        <taxon>Dikarya</taxon>
        <taxon>Ascomycota</taxon>
        <taxon>Pezizomycotina</taxon>
        <taxon>Eurotiomycetes</taxon>
        <taxon>Eurotiomycetidae</taxon>
        <taxon>Eurotiales</taxon>
        <taxon>Aspergillaceae</taxon>
        <taxon>Penicillium</taxon>
    </lineage>
</organism>
<evidence type="ECO:0000256" key="3">
    <source>
        <dbReference type="ARBA" id="ARBA00034808"/>
    </source>
</evidence>
<comment type="catalytic activity">
    <reaction evidence="2">
        <text>Couples ATP hydrolysis with the unwinding of duplex DNA by translocating in the 3'-5' direction.</text>
        <dbReference type="EC" id="5.6.2.4"/>
    </reaction>
</comment>
<reference evidence="5" key="2">
    <citation type="journal article" date="2023" name="IMA Fungus">
        <title>Comparative genomic study of the Penicillium genus elucidates a diverse pangenome and 15 lateral gene transfer events.</title>
        <authorList>
            <person name="Petersen C."/>
            <person name="Sorensen T."/>
            <person name="Nielsen M.R."/>
            <person name="Sondergaard T.E."/>
            <person name="Sorensen J.L."/>
            <person name="Fitzpatrick D.A."/>
            <person name="Frisvad J.C."/>
            <person name="Nielsen K.L."/>
        </authorList>
    </citation>
    <scope>NUCLEOTIDE SEQUENCE</scope>
    <source>
        <strain evidence="5">IBT 16849</strain>
    </source>
</reference>
<dbReference type="SMART" id="SM00490">
    <property type="entry name" value="HELICc"/>
    <property type="match status" value="1"/>
</dbReference>
<evidence type="ECO:0000313" key="6">
    <source>
        <dbReference type="Proteomes" id="UP001150879"/>
    </source>
</evidence>
<proteinExistence type="inferred from homology"/>
<sequence length="73" mass="8180">MAGLLGYKGFFAEQADRTRILEQFRGGMGKVLVATNALGIGIDIPDIRCMIHLRWPRTILDYSQESRRAGRDG</sequence>
<dbReference type="Pfam" id="PF00271">
    <property type="entry name" value="Helicase_C"/>
    <property type="match status" value="1"/>
</dbReference>
<name>A0A9W9MGI7_9EURO</name>
<dbReference type="PANTHER" id="PTHR13710:SF154">
    <property type="entry name" value="RECQ HELICASE, PUTATIVE (AFU_ORTHOLOGUE AFUA_6G14720)-RELATED"/>
    <property type="match status" value="1"/>
</dbReference>
<dbReference type="GO" id="GO:0005737">
    <property type="term" value="C:cytoplasm"/>
    <property type="evidence" value="ECO:0007669"/>
    <property type="project" value="TreeGrafter"/>
</dbReference>
<feature type="domain" description="Helicase C-terminal" evidence="4">
    <location>
        <begin position="1"/>
        <end position="73"/>
    </location>
</feature>
<dbReference type="GO" id="GO:0005694">
    <property type="term" value="C:chromosome"/>
    <property type="evidence" value="ECO:0007669"/>
    <property type="project" value="TreeGrafter"/>
</dbReference>
<keyword evidence="6" id="KW-1185">Reference proteome</keyword>
<comment type="caution">
    <text evidence="5">The sequence shown here is derived from an EMBL/GenBank/DDBJ whole genome shotgun (WGS) entry which is preliminary data.</text>
</comment>
<dbReference type="InterPro" id="IPR001650">
    <property type="entry name" value="Helicase_C-like"/>
</dbReference>
<dbReference type="GO" id="GO:0043138">
    <property type="term" value="F:3'-5' DNA helicase activity"/>
    <property type="evidence" value="ECO:0007669"/>
    <property type="project" value="UniProtKB-EC"/>
</dbReference>
<dbReference type="PROSITE" id="PS51194">
    <property type="entry name" value="HELICASE_CTER"/>
    <property type="match status" value="1"/>
</dbReference>
<dbReference type="SUPFAM" id="SSF52540">
    <property type="entry name" value="P-loop containing nucleoside triphosphate hydrolases"/>
    <property type="match status" value="1"/>
</dbReference>
<evidence type="ECO:0000259" key="4">
    <source>
        <dbReference type="PROSITE" id="PS51194"/>
    </source>
</evidence>
<dbReference type="GO" id="GO:0000724">
    <property type="term" value="P:double-strand break repair via homologous recombination"/>
    <property type="evidence" value="ECO:0007669"/>
    <property type="project" value="TreeGrafter"/>
</dbReference>
<evidence type="ECO:0000256" key="1">
    <source>
        <dbReference type="ARBA" id="ARBA00005446"/>
    </source>
</evidence>
<dbReference type="Gene3D" id="3.40.50.300">
    <property type="entry name" value="P-loop containing nucleotide triphosphate hydrolases"/>
    <property type="match status" value="1"/>
</dbReference>
<dbReference type="AlphaFoldDB" id="A0A9W9MGI7"/>
<dbReference type="GO" id="GO:0009378">
    <property type="term" value="F:four-way junction helicase activity"/>
    <property type="evidence" value="ECO:0007669"/>
    <property type="project" value="TreeGrafter"/>
</dbReference>
<protein>
    <recommendedName>
        <fullName evidence="3">DNA 3'-5' helicase</fullName>
        <ecNumber evidence="3">5.6.2.4</ecNumber>
    </recommendedName>
</protein>
<dbReference type="Proteomes" id="UP001150879">
    <property type="component" value="Unassembled WGS sequence"/>
</dbReference>
<evidence type="ECO:0000313" key="5">
    <source>
        <dbReference type="EMBL" id="KAJ5200874.1"/>
    </source>
</evidence>
<gene>
    <name evidence="5" type="ORF">N7472_006078</name>
</gene>